<dbReference type="InterPro" id="IPR036052">
    <property type="entry name" value="TrpB-like_PALP_sf"/>
</dbReference>
<dbReference type="InterPro" id="IPR004450">
    <property type="entry name" value="Thr_synthase-like"/>
</dbReference>
<dbReference type="RefSeq" id="WP_111336520.1">
    <property type="nucleotide sequence ID" value="NZ_CP030032.1"/>
</dbReference>
<dbReference type="EMBL" id="CP030032">
    <property type="protein sequence ID" value="AWV90831.1"/>
    <property type="molecule type" value="Genomic_DNA"/>
</dbReference>
<dbReference type="GO" id="GO:0004795">
    <property type="term" value="F:threonine synthase activity"/>
    <property type="evidence" value="ECO:0007669"/>
    <property type="project" value="UniProtKB-UniRule"/>
</dbReference>
<keyword evidence="8" id="KW-1185">Reference proteome</keyword>
<feature type="modified residue" description="N6-(pyridoxal phosphate)lysine" evidence="6">
    <location>
        <position position="115"/>
    </location>
</feature>
<dbReference type="SUPFAM" id="SSF53686">
    <property type="entry name" value="Tryptophan synthase beta subunit-like PLP-dependent enzymes"/>
    <property type="match status" value="1"/>
</dbReference>
<comment type="cofactor">
    <cofactor evidence="1 6">
        <name>pyridoxal 5'-phosphate</name>
        <dbReference type="ChEBI" id="CHEBI:597326"/>
    </cofactor>
</comment>
<dbReference type="Gene3D" id="3.90.1380.10">
    <property type="entry name" value="Threonine synthase, N-terminal domain"/>
    <property type="match status" value="1"/>
</dbReference>
<organism evidence="7 8">
    <name type="scientific">Bradymonas sediminis</name>
    <dbReference type="NCBI Taxonomy" id="1548548"/>
    <lineage>
        <taxon>Bacteria</taxon>
        <taxon>Deltaproteobacteria</taxon>
        <taxon>Bradymonadales</taxon>
        <taxon>Bradymonadaceae</taxon>
        <taxon>Bradymonas</taxon>
    </lineage>
</organism>
<evidence type="ECO:0000256" key="5">
    <source>
        <dbReference type="NCBIfam" id="TIGR00260"/>
    </source>
</evidence>
<gene>
    <name evidence="7" type="ORF">DN745_16490</name>
</gene>
<evidence type="ECO:0000256" key="3">
    <source>
        <dbReference type="ARBA" id="ARBA00022898"/>
    </source>
</evidence>
<name>A0A2Z4FP63_9DELT</name>
<proteinExistence type="inferred from homology"/>
<dbReference type="Pfam" id="PF14821">
    <property type="entry name" value="Thr_synth_N"/>
    <property type="match status" value="1"/>
</dbReference>
<evidence type="ECO:0000313" key="8">
    <source>
        <dbReference type="Proteomes" id="UP000249799"/>
    </source>
</evidence>
<protein>
    <recommendedName>
        <fullName evidence="5">Threonine synthase</fullName>
        <ecNumber evidence="5">4.2.3.1</ecNumber>
    </recommendedName>
</protein>
<dbReference type="PANTHER" id="PTHR42690">
    <property type="entry name" value="THREONINE SYNTHASE FAMILY MEMBER"/>
    <property type="match status" value="1"/>
</dbReference>
<sequence>MKYISTRNPDHRLSFSEALINGLAADGGLYVPEHFGRFGAHDFDGRNHIRQIAHDLLAPFLEGDRLADSLPQICDETFGFDVKLVGLETMPPALAKAGAQTALLELFHGPTAAFKDIGAGFLAACMSRLNKGADKPLTVLVATSGDTGGAVAAAFHNKPNLNVVVLYPEGKVSPLQQKQLTCWDGNVRTFGVRGVFDDCQRMVKEAFADDAWRDAMNLTSANSINIGRLLPQMTYYAAASLWHLRRHGVAPNFIIPSGNLGNMMACVYARECGVPIGEVVLAVNENRPVTHYLETGEYRGFDTVPTLANAMDVGDPSNMERLRDLWPDVETLRKKIRAIQVDDATISATIKAGPQDWGEVFDPHTACGIAAREQLAAENEAGAQNGGHWVVVSTAHPAKFDTIVEPLIGRKVDLPAQLAQLLDKPDYSSTIDPTLDALKAALS</sequence>
<dbReference type="NCBIfam" id="TIGR00260">
    <property type="entry name" value="thrC"/>
    <property type="match status" value="1"/>
</dbReference>
<dbReference type="PANTHER" id="PTHR42690:SF1">
    <property type="entry name" value="THREONINE SYNTHASE-LIKE 2"/>
    <property type="match status" value="1"/>
</dbReference>
<evidence type="ECO:0000256" key="6">
    <source>
        <dbReference type="PIRSR" id="PIRSR604450-51"/>
    </source>
</evidence>
<dbReference type="InterPro" id="IPR001926">
    <property type="entry name" value="TrpB-like_PALP"/>
</dbReference>
<evidence type="ECO:0000256" key="1">
    <source>
        <dbReference type="ARBA" id="ARBA00001933"/>
    </source>
</evidence>
<evidence type="ECO:0000313" key="7">
    <source>
        <dbReference type="EMBL" id="AWV90831.1"/>
    </source>
</evidence>
<dbReference type="GO" id="GO:0009088">
    <property type="term" value="P:threonine biosynthetic process"/>
    <property type="evidence" value="ECO:0007669"/>
    <property type="project" value="UniProtKB-UniRule"/>
</dbReference>
<evidence type="ECO:0000256" key="2">
    <source>
        <dbReference type="ARBA" id="ARBA00005517"/>
    </source>
</evidence>
<dbReference type="InterPro" id="IPR037158">
    <property type="entry name" value="Thr_synth_N_sf"/>
</dbReference>
<dbReference type="KEGG" id="bsed:DN745_16490"/>
<dbReference type="Gene3D" id="3.40.50.1100">
    <property type="match status" value="2"/>
</dbReference>
<reference evidence="7 8" key="1">
    <citation type="submission" date="2018-06" db="EMBL/GenBank/DDBJ databases">
        <title>Lujinxingia sediminis gen. nov. sp. nov., a new facultative anaerobic member of the class Deltaproteobacteria, and proposal of Lujinxingaceae fam. nov.</title>
        <authorList>
            <person name="Guo L.-Y."/>
            <person name="Li C.-M."/>
            <person name="Wang S."/>
            <person name="Du Z.-J."/>
        </authorList>
    </citation>
    <scope>NUCLEOTIDE SEQUENCE [LARGE SCALE GENOMIC DNA]</scope>
    <source>
        <strain evidence="7 8">FA350</strain>
    </source>
</reference>
<dbReference type="AlphaFoldDB" id="A0A2Z4FP63"/>
<dbReference type="InterPro" id="IPR051166">
    <property type="entry name" value="Threonine_Synthase"/>
</dbReference>
<dbReference type="EC" id="4.2.3.1" evidence="5"/>
<keyword evidence="3 6" id="KW-0663">Pyridoxal phosphate</keyword>
<dbReference type="Pfam" id="PF00291">
    <property type="entry name" value="PALP"/>
    <property type="match status" value="1"/>
</dbReference>
<comment type="similarity">
    <text evidence="2">Belongs to the threonine synthase family.</text>
</comment>
<dbReference type="InterPro" id="IPR029144">
    <property type="entry name" value="Thr_synth_N"/>
</dbReference>
<evidence type="ECO:0000256" key="4">
    <source>
        <dbReference type="ARBA" id="ARBA00023239"/>
    </source>
</evidence>
<keyword evidence="4 7" id="KW-0456">Lyase</keyword>
<dbReference type="OrthoDB" id="9763107at2"/>
<dbReference type="Proteomes" id="UP000249799">
    <property type="component" value="Chromosome"/>
</dbReference>
<accession>A0A2Z4FP63</accession>